<evidence type="ECO:0000256" key="1">
    <source>
        <dbReference type="ARBA" id="ARBA00009018"/>
    </source>
</evidence>
<evidence type="ECO:0000256" key="2">
    <source>
        <dbReference type="ARBA" id="ARBA00022741"/>
    </source>
</evidence>
<dbReference type="Pfam" id="PF01121">
    <property type="entry name" value="CoaE"/>
    <property type="match status" value="1"/>
</dbReference>
<dbReference type="EC" id="2.7.1.24" evidence="5 6"/>
<dbReference type="CDD" id="cd02022">
    <property type="entry name" value="DPCK"/>
    <property type="match status" value="1"/>
</dbReference>
<dbReference type="NCBIfam" id="TIGR00152">
    <property type="entry name" value="dephospho-CoA kinase"/>
    <property type="match status" value="1"/>
</dbReference>
<dbReference type="PANTHER" id="PTHR10695">
    <property type="entry name" value="DEPHOSPHO-COA KINASE-RELATED"/>
    <property type="match status" value="1"/>
</dbReference>
<dbReference type="GO" id="GO:0004140">
    <property type="term" value="F:dephospho-CoA kinase activity"/>
    <property type="evidence" value="ECO:0007669"/>
    <property type="project" value="UniProtKB-UniRule"/>
</dbReference>
<keyword evidence="3 5" id="KW-0067">ATP-binding</keyword>
<comment type="caution">
    <text evidence="7">The sequence shown here is derived from an EMBL/GenBank/DDBJ whole genome shotgun (WGS) entry which is preliminary data.</text>
</comment>
<feature type="binding site" evidence="5">
    <location>
        <begin position="11"/>
        <end position="16"/>
    </location>
    <ligand>
        <name>ATP</name>
        <dbReference type="ChEBI" id="CHEBI:30616"/>
    </ligand>
</feature>
<dbReference type="InterPro" id="IPR027417">
    <property type="entry name" value="P-loop_NTPase"/>
</dbReference>
<keyword evidence="5" id="KW-0963">Cytoplasm</keyword>
<dbReference type="PANTHER" id="PTHR10695:SF46">
    <property type="entry name" value="BIFUNCTIONAL COENZYME A SYNTHASE-RELATED"/>
    <property type="match status" value="1"/>
</dbReference>
<keyword evidence="5 7" id="KW-0418">Kinase</keyword>
<comment type="similarity">
    <text evidence="1 5">Belongs to the CoaE family.</text>
</comment>
<name>A0A506PEL2_9FLAO</name>
<dbReference type="PROSITE" id="PS51219">
    <property type="entry name" value="DPCK"/>
    <property type="match status" value="1"/>
</dbReference>
<dbReference type="HAMAP" id="MF_00376">
    <property type="entry name" value="Dephospho_CoA_kinase"/>
    <property type="match status" value="1"/>
</dbReference>
<evidence type="ECO:0000256" key="5">
    <source>
        <dbReference type="HAMAP-Rule" id="MF_00376"/>
    </source>
</evidence>
<comment type="function">
    <text evidence="5">Catalyzes the phosphorylation of the 3'-hydroxyl group of dephosphocoenzyme A to form coenzyme A.</text>
</comment>
<accession>A0A506PEL2</accession>
<comment type="pathway">
    <text evidence="5">Cofactor biosynthesis; coenzyme A biosynthesis; CoA from (R)-pantothenate: step 5/5.</text>
</comment>
<comment type="subcellular location">
    <subcellularLocation>
        <location evidence="5">Cytoplasm</location>
    </subcellularLocation>
</comment>
<protein>
    <recommendedName>
        <fullName evidence="5 6">Dephospho-CoA kinase</fullName>
        <ecNumber evidence="5 6">2.7.1.24</ecNumber>
    </recommendedName>
    <alternativeName>
        <fullName evidence="5">Dephosphocoenzyme A kinase</fullName>
    </alternativeName>
</protein>
<dbReference type="AlphaFoldDB" id="A0A506PEL2"/>
<proteinExistence type="inferred from homology"/>
<dbReference type="InterPro" id="IPR001977">
    <property type="entry name" value="Depp_CoAkinase"/>
</dbReference>
<dbReference type="SUPFAM" id="SSF52540">
    <property type="entry name" value="P-loop containing nucleoside triphosphate hydrolases"/>
    <property type="match status" value="1"/>
</dbReference>
<keyword evidence="8" id="KW-1185">Reference proteome</keyword>
<evidence type="ECO:0000313" key="8">
    <source>
        <dbReference type="Proteomes" id="UP000317332"/>
    </source>
</evidence>
<gene>
    <name evidence="5" type="primary">coaE</name>
    <name evidence="7" type="ORF">FJ651_12055</name>
</gene>
<dbReference type="GO" id="GO:0015937">
    <property type="term" value="P:coenzyme A biosynthetic process"/>
    <property type="evidence" value="ECO:0007669"/>
    <property type="project" value="UniProtKB-UniRule"/>
</dbReference>
<comment type="catalytic activity">
    <reaction evidence="5">
        <text>3'-dephospho-CoA + ATP = ADP + CoA + H(+)</text>
        <dbReference type="Rhea" id="RHEA:18245"/>
        <dbReference type="ChEBI" id="CHEBI:15378"/>
        <dbReference type="ChEBI" id="CHEBI:30616"/>
        <dbReference type="ChEBI" id="CHEBI:57287"/>
        <dbReference type="ChEBI" id="CHEBI:57328"/>
        <dbReference type="ChEBI" id="CHEBI:456216"/>
        <dbReference type="EC" id="2.7.1.24"/>
    </reaction>
</comment>
<keyword evidence="2 5" id="KW-0547">Nucleotide-binding</keyword>
<dbReference type="RefSeq" id="WP_140990790.1">
    <property type="nucleotide sequence ID" value="NZ_VHIQ01000006.1"/>
</dbReference>
<evidence type="ECO:0000256" key="4">
    <source>
        <dbReference type="ARBA" id="ARBA00022993"/>
    </source>
</evidence>
<dbReference type="Proteomes" id="UP000317332">
    <property type="component" value="Unassembled WGS sequence"/>
</dbReference>
<keyword evidence="5 7" id="KW-0808">Transferase</keyword>
<evidence type="ECO:0000313" key="7">
    <source>
        <dbReference type="EMBL" id="TPV32293.1"/>
    </source>
</evidence>
<dbReference type="EMBL" id="VHIQ01000006">
    <property type="protein sequence ID" value="TPV32293.1"/>
    <property type="molecule type" value="Genomic_DNA"/>
</dbReference>
<dbReference type="UniPathway" id="UPA00241">
    <property type="reaction ID" value="UER00356"/>
</dbReference>
<sequence length="194" mass="21997">MKIVGITGGIGSGKSTVAKMFASKGIPVYTADDEAKKLMNTSKVIKRHLTNLLGEACYKNGEINRAYISSKIFNDKSLLQQINAIIHPKVATHFKRWLKKQTAPYIIKEAAIIFENSLQDQYDVIILVVADKFTRIQRILKRDTTSVDKIENVMKNQMSDEEKIKLSHYVIYNQDLDETAQQVTKIHGKILESL</sequence>
<evidence type="ECO:0000256" key="3">
    <source>
        <dbReference type="ARBA" id="ARBA00022840"/>
    </source>
</evidence>
<dbReference type="GO" id="GO:0005524">
    <property type="term" value="F:ATP binding"/>
    <property type="evidence" value="ECO:0007669"/>
    <property type="project" value="UniProtKB-UniRule"/>
</dbReference>
<dbReference type="Gene3D" id="3.40.50.300">
    <property type="entry name" value="P-loop containing nucleotide triphosphate hydrolases"/>
    <property type="match status" value="1"/>
</dbReference>
<evidence type="ECO:0000256" key="6">
    <source>
        <dbReference type="NCBIfam" id="TIGR00152"/>
    </source>
</evidence>
<reference evidence="7 8" key="1">
    <citation type="submission" date="2019-06" db="EMBL/GenBank/DDBJ databases">
        <title>Flavobacteriaceae Paucihalobacterium erythroidium CWB-1, complete genome.</title>
        <authorList>
            <person name="Wu S."/>
        </authorList>
    </citation>
    <scope>NUCLEOTIDE SEQUENCE [LARGE SCALE GENOMIC DNA]</scope>
    <source>
        <strain evidence="7 8">CWB-1</strain>
    </source>
</reference>
<organism evidence="7 8">
    <name type="scientific">Paucihalobacter ruber</name>
    <dbReference type="NCBI Taxonomy" id="2567861"/>
    <lineage>
        <taxon>Bacteria</taxon>
        <taxon>Pseudomonadati</taxon>
        <taxon>Bacteroidota</taxon>
        <taxon>Flavobacteriia</taxon>
        <taxon>Flavobacteriales</taxon>
        <taxon>Flavobacteriaceae</taxon>
        <taxon>Paucihalobacter</taxon>
    </lineage>
</organism>
<dbReference type="GO" id="GO:0005737">
    <property type="term" value="C:cytoplasm"/>
    <property type="evidence" value="ECO:0007669"/>
    <property type="project" value="UniProtKB-SubCell"/>
</dbReference>
<keyword evidence="4 5" id="KW-0173">Coenzyme A biosynthesis</keyword>
<dbReference type="OrthoDB" id="9812943at2"/>